<accession>A0AAD7AYJ5</accession>
<comment type="caution">
    <text evidence="1">The sequence shown here is derived from an EMBL/GenBank/DDBJ whole genome shotgun (WGS) entry which is preliminary data.</text>
</comment>
<dbReference type="AlphaFoldDB" id="A0AAD7AYJ5"/>
<dbReference type="EMBL" id="JARKIF010000121">
    <property type="protein sequence ID" value="KAJ7603912.1"/>
    <property type="molecule type" value="Genomic_DNA"/>
</dbReference>
<evidence type="ECO:0008006" key="3">
    <source>
        <dbReference type="Google" id="ProtNLM"/>
    </source>
</evidence>
<organism evidence="1 2">
    <name type="scientific">Roridomyces roridus</name>
    <dbReference type="NCBI Taxonomy" id="1738132"/>
    <lineage>
        <taxon>Eukaryota</taxon>
        <taxon>Fungi</taxon>
        <taxon>Dikarya</taxon>
        <taxon>Basidiomycota</taxon>
        <taxon>Agaricomycotina</taxon>
        <taxon>Agaricomycetes</taxon>
        <taxon>Agaricomycetidae</taxon>
        <taxon>Agaricales</taxon>
        <taxon>Marasmiineae</taxon>
        <taxon>Mycenaceae</taxon>
        <taxon>Roridomyces</taxon>
    </lineage>
</organism>
<sequence>MSSVAELRQRIRSLSDAVARQIEVLRDLEQQQSVAQGQLNSILDPMMRLPLEISSEILLQSLPEPPTLATLSVFLRVSRAWRAIALATPTLWTTIRDEGIPPSKFPKVLGLWLARGRGFPISLSVRNLSTDTFPTTFAALKHDAQRIETMEWFIGPTLETSQSLDYVFAGLKSFTLGIDDKMIEFSCKWILDMLREIPLLAECHLLYLNFRTGNETEITHLNLRRLRLGQFGPNTGHYLLKHLTLPSLESFSSHIDLDELHAFLQRSPSPLLRSLHIHVRSGAGHLPSMLELVPGLTDLDIELPATRRRAPSFLDILTSNPNLLPALQRLVLEERFNHAADGYDRVLRFLSLRRASIRCFELSGWGNGECSEEFAAALREFQAEGINVNISCA</sequence>
<proteinExistence type="predicted"/>
<gene>
    <name evidence="1" type="ORF">FB45DRAFT_1070896</name>
</gene>
<evidence type="ECO:0000313" key="1">
    <source>
        <dbReference type="EMBL" id="KAJ7603912.1"/>
    </source>
</evidence>
<dbReference type="Proteomes" id="UP001221142">
    <property type="component" value="Unassembled WGS sequence"/>
</dbReference>
<protein>
    <recommendedName>
        <fullName evidence="3">F-box domain-containing protein</fullName>
    </recommendedName>
</protein>
<reference evidence="1" key="1">
    <citation type="submission" date="2023-03" db="EMBL/GenBank/DDBJ databases">
        <title>Massive genome expansion in bonnet fungi (Mycena s.s.) driven by repeated elements and novel gene families across ecological guilds.</title>
        <authorList>
            <consortium name="Lawrence Berkeley National Laboratory"/>
            <person name="Harder C.B."/>
            <person name="Miyauchi S."/>
            <person name="Viragh M."/>
            <person name="Kuo A."/>
            <person name="Thoen E."/>
            <person name="Andreopoulos B."/>
            <person name="Lu D."/>
            <person name="Skrede I."/>
            <person name="Drula E."/>
            <person name="Henrissat B."/>
            <person name="Morin E."/>
            <person name="Kohler A."/>
            <person name="Barry K."/>
            <person name="LaButti K."/>
            <person name="Morin E."/>
            <person name="Salamov A."/>
            <person name="Lipzen A."/>
            <person name="Mereny Z."/>
            <person name="Hegedus B."/>
            <person name="Baldrian P."/>
            <person name="Stursova M."/>
            <person name="Weitz H."/>
            <person name="Taylor A."/>
            <person name="Grigoriev I.V."/>
            <person name="Nagy L.G."/>
            <person name="Martin F."/>
            <person name="Kauserud H."/>
        </authorList>
    </citation>
    <scope>NUCLEOTIDE SEQUENCE</scope>
    <source>
        <strain evidence="1">9284</strain>
    </source>
</reference>
<name>A0AAD7AYJ5_9AGAR</name>
<dbReference type="Gene3D" id="3.80.10.10">
    <property type="entry name" value="Ribonuclease Inhibitor"/>
    <property type="match status" value="1"/>
</dbReference>
<keyword evidence="2" id="KW-1185">Reference proteome</keyword>
<evidence type="ECO:0000313" key="2">
    <source>
        <dbReference type="Proteomes" id="UP001221142"/>
    </source>
</evidence>
<dbReference type="InterPro" id="IPR032675">
    <property type="entry name" value="LRR_dom_sf"/>
</dbReference>